<dbReference type="Pfam" id="PF00400">
    <property type="entry name" value="WD40"/>
    <property type="match status" value="2"/>
</dbReference>
<dbReference type="InterPro" id="IPR036322">
    <property type="entry name" value="WD40_repeat_dom_sf"/>
</dbReference>
<dbReference type="Gene3D" id="2.130.10.10">
    <property type="entry name" value="YVTN repeat-like/Quinoprotein amine dehydrogenase"/>
    <property type="match status" value="2"/>
</dbReference>
<feature type="repeat" description="WD" evidence="6">
    <location>
        <begin position="282"/>
        <end position="316"/>
    </location>
</feature>
<feature type="repeat" description="WD" evidence="6">
    <location>
        <begin position="108"/>
        <end position="149"/>
    </location>
</feature>
<evidence type="ECO:0000256" key="6">
    <source>
        <dbReference type="PROSITE-ProRule" id="PRU00221"/>
    </source>
</evidence>
<keyword evidence="5" id="KW-0539">Nucleus</keyword>
<accession>A0A7E4V610</accession>
<proteinExistence type="inferred from homology"/>
<dbReference type="InterPro" id="IPR037867">
    <property type="entry name" value="Swd2/WDR82"/>
</dbReference>
<evidence type="ECO:0000313" key="7">
    <source>
        <dbReference type="Proteomes" id="UP000492821"/>
    </source>
</evidence>
<dbReference type="WBParaSite" id="Pan_g164.t1">
    <property type="protein sequence ID" value="Pan_g164.t1"/>
    <property type="gene ID" value="Pan_g164"/>
</dbReference>
<comment type="similarity">
    <text evidence="2">Belongs to the WD repeat SWD2 family.</text>
</comment>
<keyword evidence="3 6" id="KW-0853">WD repeat</keyword>
<evidence type="ECO:0000256" key="1">
    <source>
        <dbReference type="ARBA" id="ARBA00004123"/>
    </source>
</evidence>
<evidence type="ECO:0000256" key="2">
    <source>
        <dbReference type="ARBA" id="ARBA00005616"/>
    </source>
</evidence>
<keyword evidence="4" id="KW-0677">Repeat</keyword>
<keyword evidence="7" id="KW-1185">Reference proteome</keyword>
<dbReference type="SUPFAM" id="SSF50978">
    <property type="entry name" value="WD40 repeat-like"/>
    <property type="match status" value="1"/>
</dbReference>
<dbReference type="PROSITE" id="PS00678">
    <property type="entry name" value="WD_REPEATS_1"/>
    <property type="match status" value="1"/>
</dbReference>
<dbReference type="InterPro" id="IPR015943">
    <property type="entry name" value="WD40/YVTN_repeat-like_dom_sf"/>
</dbReference>
<dbReference type="InterPro" id="IPR001680">
    <property type="entry name" value="WD40_rpt"/>
</dbReference>
<reference evidence="8" key="2">
    <citation type="submission" date="2020-10" db="UniProtKB">
        <authorList>
            <consortium name="WormBaseParasite"/>
        </authorList>
    </citation>
    <scope>IDENTIFICATION</scope>
</reference>
<dbReference type="GO" id="GO:0003682">
    <property type="term" value="F:chromatin binding"/>
    <property type="evidence" value="ECO:0007669"/>
    <property type="project" value="TreeGrafter"/>
</dbReference>
<reference evidence="7" key="1">
    <citation type="journal article" date="2013" name="Genetics">
        <title>The draft genome and transcriptome of Panagrellus redivivus are shaped by the harsh demands of a free-living lifestyle.</title>
        <authorList>
            <person name="Srinivasan J."/>
            <person name="Dillman A.R."/>
            <person name="Macchietto M.G."/>
            <person name="Heikkinen L."/>
            <person name="Lakso M."/>
            <person name="Fracchia K.M."/>
            <person name="Antoshechkin I."/>
            <person name="Mortazavi A."/>
            <person name="Wong G."/>
            <person name="Sternberg P.W."/>
        </authorList>
    </citation>
    <scope>NUCLEOTIDE SEQUENCE [LARGE SCALE GENOMIC DNA]</scope>
    <source>
        <strain evidence="7">MT8872</strain>
    </source>
</reference>
<dbReference type="PANTHER" id="PTHR19861">
    <property type="entry name" value="WD40 REPEAT PROTEIN SWD2"/>
    <property type="match status" value="1"/>
</dbReference>
<dbReference type="InterPro" id="IPR019775">
    <property type="entry name" value="WD40_repeat_CS"/>
</dbReference>
<dbReference type="SMART" id="SM00320">
    <property type="entry name" value="WD40"/>
    <property type="match status" value="5"/>
</dbReference>
<dbReference type="AlphaFoldDB" id="A0A7E4V610"/>
<name>A0A7E4V610_PANRE</name>
<dbReference type="PROSITE" id="PS50082">
    <property type="entry name" value="WD_REPEATS_2"/>
    <property type="match status" value="2"/>
</dbReference>
<organism evidence="7 8">
    <name type="scientific">Panagrellus redivivus</name>
    <name type="common">Microworm</name>
    <dbReference type="NCBI Taxonomy" id="6233"/>
    <lineage>
        <taxon>Eukaryota</taxon>
        <taxon>Metazoa</taxon>
        <taxon>Ecdysozoa</taxon>
        <taxon>Nematoda</taxon>
        <taxon>Chromadorea</taxon>
        <taxon>Rhabditida</taxon>
        <taxon>Tylenchina</taxon>
        <taxon>Panagrolaimomorpha</taxon>
        <taxon>Panagrolaimoidea</taxon>
        <taxon>Panagrolaimidae</taxon>
        <taxon>Panagrellus</taxon>
    </lineage>
</organism>
<evidence type="ECO:0000256" key="4">
    <source>
        <dbReference type="ARBA" id="ARBA00022737"/>
    </source>
</evidence>
<sequence length="316" mass="35058">MDGDANLMELSEEQIAAMKPNKLSTKQVPLKSVVFNDIGDQFFTVTTDEAINIYQLEDEVLLTRINCKTDGIEMAIWGPHPEILICAPTKAFDIRYFSLHDNTVVRSFSGHTDVITSMMLCPDGNSLMTCSRDKTVKLWDMRQNQCTATIECSSVPVAAYDNEGLIMAIGVDDATIKLYDLGDLKSAFQVFDLHTYENVHFRGLKFSPGGNEIIITTNSIHTYLLDSFNAKHIHDLKEVADGPNFSSTGDFTNDEQFYLIGGYDGRISMFDAKVGKLKSKFDTPHGCPVTHVAFNPSFVNFVSGGSDGTLYTWSPV</sequence>
<dbReference type="PROSITE" id="PS50294">
    <property type="entry name" value="WD_REPEATS_REGION"/>
    <property type="match status" value="2"/>
</dbReference>
<dbReference type="PANTHER" id="PTHR19861:SF0">
    <property type="entry name" value="WD REPEAT-CONTAINING PROTEIN 82"/>
    <property type="match status" value="1"/>
</dbReference>
<comment type="subcellular location">
    <subcellularLocation>
        <location evidence="1">Nucleus</location>
    </subcellularLocation>
</comment>
<evidence type="ECO:0000313" key="8">
    <source>
        <dbReference type="WBParaSite" id="Pan_g164.t1"/>
    </source>
</evidence>
<evidence type="ECO:0000256" key="5">
    <source>
        <dbReference type="ARBA" id="ARBA00023242"/>
    </source>
</evidence>
<dbReference type="Proteomes" id="UP000492821">
    <property type="component" value="Unassembled WGS sequence"/>
</dbReference>
<evidence type="ECO:0000256" key="3">
    <source>
        <dbReference type="ARBA" id="ARBA00022574"/>
    </source>
</evidence>
<dbReference type="GO" id="GO:0048188">
    <property type="term" value="C:Set1C/COMPASS complex"/>
    <property type="evidence" value="ECO:0007669"/>
    <property type="project" value="TreeGrafter"/>
</dbReference>
<dbReference type="GO" id="GO:0016070">
    <property type="term" value="P:RNA metabolic process"/>
    <property type="evidence" value="ECO:0007669"/>
    <property type="project" value="UniProtKB-ARBA"/>
</dbReference>
<protein>
    <submittedName>
        <fullName evidence="8">WD_REPEATS_REGION domain-containing protein</fullName>
    </submittedName>
</protein>